<evidence type="ECO:0000259" key="5">
    <source>
        <dbReference type="PROSITE" id="PS51464"/>
    </source>
</evidence>
<dbReference type="PROSITE" id="PS51464">
    <property type="entry name" value="SIS"/>
    <property type="match status" value="1"/>
</dbReference>
<feature type="domain" description="HTH rpiR-type" evidence="4">
    <location>
        <begin position="6"/>
        <end position="82"/>
    </location>
</feature>
<dbReference type="EMBL" id="JAXCLX010000003">
    <property type="protein sequence ID" value="MDY0873685.1"/>
    <property type="molecule type" value="Genomic_DNA"/>
</dbReference>
<dbReference type="CDD" id="cd05013">
    <property type="entry name" value="SIS_RpiR"/>
    <property type="match status" value="1"/>
</dbReference>
<dbReference type="Gene3D" id="3.40.50.10490">
    <property type="entry name" value="Glucose-6-phosphate isomerase like protein, domain 1"/>
    <property type="match status" value="1"/>
</dbReference>
<gene>
    <name evidence="6" type="ORF">SMD31_17220</name>
</gene>
<dbReference type="Gene3D" id="1.10.10.10">
    <property type="entry name" value="Winged helix-like DNA-binding domain superfamily/Winged helix DNA-binding domain"/>
    <property type="match status" value="1"/>
</dbReference>
<dbReference type="PANTHER" id="PTHR30514">
    <property type="entry name" value="GLUCOKINASE"/>
    <property type="match status" value="1"/>
</dbReference>
<keyword evidence="2" id="KW-0238">DNA-binding</keyword>
<dbReference type="SUPFAM" id="SSF53697">
    <property type="entry name" value="SIS domain"/>
    <property type="match status" value="1"/>
</dbReference>
<dbReference type="Proteomes" id="UP001271769">
    <property type="component" value="Unassembled WGS sequence"/>
</dbReference>
<protein>
    <submittedName>
        <fullName evidence="6">MurR/RpiR family transcriptional regulator</fullName>
    </submittedName>
</protein>
<evidence type="ECO:0000256" key="1">
    <source>
        <dbReference type="ARBA" id="ARBA00023015"/>
    </source>
</evidence>
<evidence type="ECO:0000256" key="2">
    <source>
        <dbReference type="ARBA" id="ARBA00023125"/>
    </source>
</evidence>
<dbReference type="InterPro" id="IPR036388">
    <property type="entry name" value="WH-like_DNA-bd_sf"/>
</dbReference>
<dbReference type="InterPro" id="IPR000281">
    <property type="entry name" value="HTH_RpiR"/>
</dbReference>
<dbReference type="InterPro" id="IPR035472">
    <property type="entry name" value="RpiR-like_SIS"/>
</dbReference>
<comment type="caution">
    <text evidence="6">The sequence shown here is derived from an EMBL/GenBank/DDBJ whole genome shotgun (WGS) entry which is preliminary data.</text>
</comment>
<organism evidence="6 7">
    <name type="scientific">Dongia rigui</name>
    <dbReference type="NCBI Taxonomy" id="940149"/>
    <lineage>
        <taxon>Bacteria</taxon>
        <taxon>Pseudomonadati</taxon>
        <taxon>Pseudomonadota</taxon>
        <taxon>Alphaproteobacteria</taxon>
        <taxon>Rhodospirillales</taxon>
        <taxon>Dongiaceae</taxon>
        <taxon>Dongia</taxon>
    </lineage>
</organism>
<dbReference type="PANTHER" id="PTHR30514:SF20">
    <property type="entry name" value="TRANSCRIPTIONAL REGULATOR"/>
    <property type="match status" value="1"/>
</dbReference>
<feature type="domain" description="SIS" evidence="5">
    <location>
        <begin position="133"/>
        <end position="278"/>
    </location>
</feature>
<dbReference type="PROSITE" id="PS51071">
    <property type="entry name" value="HTH_RPIR"/>
    <property type="match status" value="1"/>
</dbReference>
<keyword evidence="7" id="KW-1185">Reference proteome</keyword>
<dbReference type="InterPro" id="IPR001347">
    <property type="entry name" value="SIS_dom"/>
</dbReference>
<dbReference type="InterPro" id="IPR046348">
    <property type="entry name" value="SIS_dom_sf"/>
</dbReference>
<accession>A0ABU5E296</accession>
<dbReference type="RefSeq" id="WP_320502159.1">
    <property type="nucleotide sequence ID" value="NZ_JAXCLX010000003.1"/>
</dbReference>
<keyword evidence="1" id="KW-0805">Transcription regulation</keyword>
<dbReference type="SUPFAM" id="SSF46689">
    <property type="entry name" value="Homeodomain-like"/>
    <property type="match status" value="1"/>
</dbReference>
<evidence type="ECO:0000256" key="3">
    <source>
        <dbReference type="ARBA" id="ARBA00023163"/>
    </source>
</evidence>
<dbReference type="InterPro" id="IPR047640">
    <property type="entry name" value="RpiR-like"/>
</dbReference>
<evidence type="ECO:0000259" key="4">
    <source>
        <dbReference type="PROSITE" id="PS51071"/>
    </source>
</evidence>
<keyword evidence="3" id="KW-0804">Transcription</keyword>
<evidence type="ECO:0000313" key="7">
    <source>
        <dbReference type="Proteomes" id="UP001271769"/>
    </source>
</evidence>
<dbReference type="InterPro" id="IPR009057">
    <property type="entry name" value="Homeodomain-like_sf"/>
</dbReference>
<sequence length="283" mass="30496">MERTYESLKQEIAERHDQLPKRLLQIAEFTMEQPDFVALETVANIADKAKVQPSSLIRFAKLFGFDGFSDMQQVFRSRLIDRVVSYGERIRAAESDDVGNAASNGVLAQLISADSASLDRLGRDVPAADLERVADMLAGARIIGVTAQRRSFPVAAYLSYALSHLGQRAVLLDSIGGMSGEQARLLSGDDALIAISFTPYAAETLSVVGQAKAQGAKIIAITDKGLSPLVSLADIRFEVEEAQIKGIRSLTATTCLAVALVLALGHRLEAAALKRQPASRSKR</sequence>
<dbReference type="Pfam" id="PF01380">
    <property type="entry name" value="SIS"/>
    <property type="match status" value="1"/>
</dbReference>
<evidence type="ECO:0000313" key="6">
    <source>
        <dbReference type="EMBL" id="MDY0873685.1"/>
    </source>
</evidence>
<reference evidence="6 7" key="1">
    <citation type="journal article" date="2013" name="Antonie Van Leeuwenhoek">
        <title>Dongia rigui sp. nov., isolated from freshwater of a large wetland in Korea.</title>
        <authorList>
            <person name="Baik K.S."/>
            <person name="Hwang Y.M."/>
            <person name="Choi J.S."/>
            <person name="Kwon J."/>
            <person name="Seong C.N."/>
        </authorList>
    </citation>
    <scope>NUCLEOTIDE SEQUENCE [LARGE SCALE GENOMIC DNA]</scope>
    <source>
        <strain evidence="6 7">04SU4-P</strain>
    </source>
</reference>
<proteinExistence type="predicted"/>
<dbReference type="Pfam" id="PF01418">
    <property type="entry name" value="HTH_6"/>
    <property type="match status" value="1"/>
</dbReference>
<name>A0ABU5E296_9PROT</name>